<protein>
    <submittedName>
        <fullName evidence="1">Uncharacterized protein</fullName>
    </submittedName>
</protein>
<evidence type="ECO:0000313" key="1">
    <source>
        <dbReference type="EMBL" id="WKN34099.1"/>
    </source>
</evidence>
<accession>A0AA49GI67</accession>
<reference evidence="1" key="1">
    <citation type="journal article" date="2023" name="Comput. Struct. Biotechnol. J.">
        <title>Discovery of a novel marine Bacteroidetes with a rich repertoire of carbohydrate-active enzymes.</title>
        <authorList>
            <person name="Chen B."/>
            <person name="Liu G."/>
            <person name="Chen Q."/>
            <person name="Wang H."/>
            <person name="Liu L."/>
            <person name="Tang K."/>
        </authorList>
    </citation>
    <scope>NUCLEOTIDE SEQUENCE</scope>
    <source>
        <strain evidence="1">TK19036</strain>
    </source>
</reference>
<sequence length="175" mass="19740">MPTGIIMQARPRTLNRIASFYDGQGNYDLETHQTQLKATGLSMADLVNGKNQYSSDVLAQFLPNGDESQAINHVYKTYHSKSSVPLANNCINGQEVCFGQPGTRVHMDGILRDIFTNELFDFIAIGIPRVNEIREGSRVQYNREYSGVYEVILDREERDLTSIARYVSVFQVISV</sequence>
<dbReference type="EMBL" id="CP120682">
    <property type="protein sequence ID" value="WKN34099.1"/>
    <property type="molecule type" value="Genomic_DNA"/>
</dbReference>
<gene>
    <name evidence="1" type="ORF">K4G66_17105</name>
</gene>
<proteinExistence type="predicted"/>
<reference evidence="1" key="2">
    <citation type="journal article" date="2024" name="Antonie Van Leeuwenhoek">
        <title>Roseihalotalea indica gen. nov., sp. nov., a halophilic Bacteroidetes from mesopelagic Southwest Indian Ocean with higher carbohydrate metabolic potential.</title>
        <authorList>
            <person name="Chen B."/>
            <person name="Zhang M."/>
            <person name="Lin D."/>
            <person name="Ye J."/>
            <person name="Tang K."/>
        </authorList>
    </citation>
    <scope>NUCLEOTIDE SEQUENCE</scope>
    <source>
        <strain evidence="1">TK19036</strain>
    </source>
</reference>
<name>A0AA49GI67_9BACT</name>
<dbReference type="AlphaFoldDB" id="A0AA49GI67"/>
<organism evidence="1">
    <name type="scientific">Roseihalotalea indica</name>
    <dbReference type="NCBI Taxonomy" id="2867963"/>
    <lineage>
        <taxon>Bacteria</taxon>
        <taxon>Pseudomonadati</taxon>
        <taxon>Bacteroidota</taxon>
        <taxon>Cytophagia</taxon>
        <taxon>Cytophagales</taxon>
        <taxon>Catalimonadaceae</taxon>
        <taxon>Roseihalotalea</taxon>
    </lineage>
</organism>